<evidence type="ECO:0000313" key="9">
    <source>
        <dbReference type="Proteomes" id="UP000235388"/>
    </source>
</evidence>
<evidence type="ECO:0000256" key="1">
    <source>
        <dbReference type="ARBA" id="ARBA00007754"/>
    </source>
</evidence>
<dbReference type="SUPFAM" id="SSF51445">
    <property type="entry name" value="(Trans)glycosidases"/>
    <property type="match status" value="1"/>
</dbReference>
<dbReference type="AlphaFoldDB" id="A0A2N5TP03"/>
<evidence type="ECO:0000256" key="5">
    <source>
        <dbReference type="SAM" id="MobiDB-lite"/>
    </source>
</evidence>
<dbReference type="PROSITE" id="PS51764">
    <property type="entry name" value="GH26"/>
    <property type="match status" value="1"/>
</dbReference>
<comment type="caution">
    <text evidence="7">The sequence shown here is derived from an EMBL/GenBank/DDBJ whole genome shotgun (WGS) entry which is preliminary data.</text>
</comment>
<feature type="active site" description="Proton donor" evidence="4">
    <location>
        <position position="233"/>
    </location>
</feature>
<comment type="similarity">
    <text evidence="1 4">Belongs to the glycosyl hydrolase 26 family.</text>
</comment>
<keyword evidence="9" id="KW-1185">Reference proteome</keyword>
<evidence type="ECO:0000256" key="4">
    <source>
        <dbReference type="PROSITE-ProRule" id="PRU01100"/>
    </source>
</evidence>
<evidence type="ECO:0000313" key="8">
    <source>
        <dbReference type="EMBL" id="PLW58564.1"/>
    </source>
</evidence>
<proteinExistence type="inferred from homology"/>
<dbReference type="GO" id="GO:0006080">
    <property type="term" value="P:substituted mannan metabolic process"/>
    <property type="evidence" value="ECO:0007669"/>
    <property type="project" value="InterPro"/>
</dbReference>
<dbReference type="PANTHER" id="PTHR40079:SF6">
    <property type="entry name" value="GH26 DOMAIN-CONTAINING PROTEIN"/>
    <property type="match status" value="1"/>
</dbReference>
<evidence type="ECO:0000256" key="2">
    <source>
        <dbReference type="ARBA" id="ARBA00022801"/>
    </source>
</evidence>
<dbReference type="EMBL" id="PGCJ01000002">
    <property type="protein sequence ID" value="PLW58564.1"/>
    <property type="molecule type" value="Genomic_DNA"/>
</dbReference>
<sequence length="396" mass="42283">MKPSQEPHFTTQQRADAFVISNITSALADHLPDMARIMPDSQTAASLNSSGKSTAPLSSQTSASVNSSGNSTASLASQIGDAVNSTGNATSSLASSISRPLNLLAASLPATSSGAEVFGLNADHQLHDRIYLGFLPDVGDKGGTRQTMSQLNSALGKTSATYGWYGQAVSGTLFDGSQLLAVLDDVKASKAVFQLQGWKGLTSSENSQAVAIAKVMKKFTDQGIPVWLRFAHEMNWYQTDGTYAGTAADFKEGWATVSAACKSIAPNMKMWWSPNVASVASYAAYAPDDMSTVNLVGIDFYPKNLSTGKEFVDTMQAFHDKYAVDGRKFAIGETGLGFAGTSADWFSWLSQVTSASAVMKNYVASTWFNYYKGYNFQIVSEQTPSLTSDYKNFLAA</sequence>
<accession>A0A2N5TP03</accession>
<evidence type="ECO:0000259" key="6">
    <source>
        <dbReference type="PROSITE" id="PS51764"/>
    </source>
</evidence>
<dbReference type="InterPro" id="IPR000805">
    <property type="entry name" value="Glyco_hydro_26"/>
</dbReference>
<evidence type="ECO:0000313" key="7">
    <source>
        <dbReference type="EMBL" id="PLW27215.1"/>
    </source>
</evidence>
<evidence type="ECO:0000313" key="10">
    <source>
        <dbReference type="Proteomes" id="UP000235392"/>
    </source>
</evidence>
<dbReference type="Proteomes" id="UP000235388">
    <property type="component" value="Unassembled WGS sequence"/>
</dbReference>
<reference evidence="9 10" key="1">
    <citation type="submission" date="2017-11" db="EMBL/GenBank/DDBJ databases">
        <title>De novo assembly and phasing of dikaryotic genomes from two isolates of Puccinia coronata f. sp. avenae, the causal agent of oat crown rust.</title>
        <authorList>
            <person name="Miller M.E."/>
            <person name="Zhang Y."/>
            <person name="Omidvar V."/>
            <person name="Sperschneider J."/>
            <person name="Schwessinger B."/>
            <person name="Raley C."/>
            <person name="Palmer J.M."/>
            <person name="Garnica D."/>
            <person name="Upadhyaya N."/>
            <person name="Rathjen J."/>
            <person name="Taylor J.M."/>
            <person name="Park R.F."/>
            <person name="Dodds P.N."/>
            <person name="Hirsch C.D."/>
            <person name="Kianian S.F."/>
            <person name="Figueroa M."/>
        </authorList>
    </citation>
    <scope>NUCLEOTIDE SEQUENCE [LARGE SCALE GENOMIC DNA]</scope>
    <source>
        <strain evidence="8">12NC29</strain>
        <strain evidence="7">12SD80</strain>
    </source>
</reference>
<evidence type="ECO:0000256" key="3">
    <source>
        <dbReference type="ARBA" id="ARBA00023295"/>
    </source>
</evidence>
<keyword evidence="3 4" id="KW-0326">Glycosidase</keyword>
<dbReference type="PANTHER" id="PTHR40079">
    <property type="entry name" value="MANNAN ENDO-1,4-BETA-MANNOSIDASE E-RELATED"/>
    <property type="match status" value="1"/>
</dbReference>
<dbReference type="Gene3D" id="3.20.20.80">
    <property type="entry name" value="Glycosidases"/>
    <property type="match status" value="1"/>
</dbReference>
<dbReference type="GO" id="GO:0016985">
    <property type="term" value="F:mannan endo-1,4-beta-mannosidase activity"/>
    <property type="evidence" value="ECO:0007669"/>
    <property type="project" value="InterPro"/>
</dbReference>
<dbReference type="InterPro" id="IPR022790">
    <property type="entry name" value="GH26_dom"/>
</dbReference>
<dbReference type="OrthoDB" id="428177at2759"/>
<feature type="region of interest" description="Disordered" evidence="5">
    <location>
        <begin position="42"/>
        <end position="71"/>
    </location>
</feature>
<dbReference type="EMBL" id="PGCI01000418">
    <property type="protein sequence ID" value="PLW27215.1"/>
    <property type="molecule type" value="Genomic_DNA"/>
</dbReference>
<dbReference type="InterPro" id="IPR017853">
    <property type="entry name" value="GH"/>
</dbReference>
<dbReference type="Proteomes" id="UP000235392">
    <property type="component" value="Unassembled WGS sequence"/>
</dbReference>
<protein>
    <recommendedName>
        <fullName evidence="6">GH26 domain-containing protein</fullName>
    </recommendedName>
</protein>
<feature type="active site" description="Nucleophile" evidence="4">
    <location>
        <position position="333"/>
    </location>
</feature>
<gene>
    <name evidence="8" type="ORF">PCANC_00141</name>
    <name evidence="7" type="ORF">PCASD_14217</name>
</gene>
<name>A0A2N5TP03_9BASI</name>
<keyword evidence="2 4" id="KW-0378">Hydrolase</keyword>
<feature type="domain" description="GH26" evidence="6">
    <location>
        <begin position="70"/>
        <end position="389"/>
    </location>
</feature>
<organism evidence="7 10">
    <name type="scientific">Puccinia coronata f. sp. avenae</name>
    <dbReference type="NCBI Taxonomy" id="200324"/>
    <lineage>
        <taxon>Eukaryota</taxon>
        <taxon>Fungi</taxon>
        <taxon>Dikarya</taxon>
        <taxon>Basidiomycota</taxon>
        <taxon>Pucciniomycotina</taxon>
        <taxon>Pucciniomycetes</taxon>
        <taxon>Pucciniales</taxon>
        <taxon>Pucciniaceae</taxon>
        <taxon>Puccinia</taxon>
    </lineage>
</organism>